<sequence>MVGMITWTEASVLFLLSGIHFYWMAGGKLGVFSAIPSRGSELVFYPSNVGTGIVAGALALAGWFVLELGEAVERTLFPDWLLMYGGWVLAFVFIIRTIGDFRWVGFFKKHKGTLFAQRDTMLYSPLCLLIGGCLIFLTNN</sequence>
<keyword evidence="1" id="KW-0812">Transmembrane</keyword>
<proteinExistence type="predicted"/>
<name>A0ABW0HL71_9BACL</name>
<dbReference type="Pfam" id="PF13160">
    <property type="entry name" value="DUF3995"/>
    <property type="match status" value="1"/>
</dbReference>
<evidence type="ECO:0000313" key="2">
    <source>
        <dbReference type="EMBL" id="MFC5401314.1"/>
    </source>
</evidence>
<feature type="transmembrane region" description="Helical" evidence="1">
    <location>
        <begin position="42"/>
        <end position="66"/>
    </location>
</feature>
<evidence type="ECO:0000256" key="1">
    <source>
        <dbReference type="SAM" id="Phobius"/>
    </source>
</evidence>
<feature type="transmembrane region" description="Helical" evidence="1">
    <location>
        <begin position="12"/>
        <end position="35"/>
    </location>
</feature>
<accession>A0ABW0HL71</accession>
<feature type="transmembrane region" description="Helical" evidence="1">
    <location>
        <begin position="120"/>
        <end position="138"/>
    </location>
</feature>
<dbReference type="EMBL" id="JBHSMI010000002">
    <property type="protein sequence ID" value="MFC5401314.1"/>
    <property type="molecule type" value="Genomic_DNA"/>
</dbReference>
<organism evidence="2 3">
    <name type="scientific">Cohnella soli</name>
    <dbReference type="NCBI Taxonomy" id="425005"/>
    <lineage>
        <taxon>Bacteria</taxon>
        <taxon>Bacillati</taxon>
        <taxon>Bacillota</taxon>
        <taxon>Bacilli</taxon>
        <taxon>Bacillales</taxon>
        <taxon>Paenibacillaceae</taxon>
        <taxon>Cohnella</taxon>
    </lineage>
</organism>
<keyword evidence="1" id="KW-0472">Membrane</keyword>
<dbReference type="RefSeq" id="WP_378128752.1">
    <property type="nucleotide sequence ID" value="NZ_JBHSMI010000002.1"/>
</dbReference>
<evidence type="ECO:0000313" key="3">
    <source>
        <dbReference type="Proteomes" id="UP001596113"/>
    </source>
</evidence>
<comment type="caution">
    <text evidence="2">The sequence shown here is derived from an EMBL/GenBank/DDBJ whole genome shotgun (WGS) entry which is preliminary data.</text>
</comment>
<protein>
    <submittedName>
        <fullName evidence="2">DUF3995 domain-containing protein</fullName>
    </submittedName>
</protein>
<keyword evidence="3" id="KW-1185">Reference proteome</keyword>
<dbReference type="InterPro" id="IPR025058">
    <property type="entry name" value="DUF3995"/>
</dbReference>
<gene>
    <name evidence="2" type="ORF">ACFPOF_01060</name>
</gene>
<dbReference type="Proteomes" id="UP001596113">
    <property type="component" value="Unassembled WGS sequence"/>
</dbReference>
<keyword evidence="1" id="KW-1133">Transmembrane helix</keyword>
<reference evidence="3" key="1">
    <citation type="journal article" date="2019" name="Int. J. Syst. Evol. Microbiol.">
        <title>The Global Catalogue of Microorganisms (GCM) 10K type strain sequencing project: providing services to taxonomists for standard genome sequencing and annotation.</title>
        <authorList>
            <consortium name="The Broad Institute Genomics Platform"/>
            <consortium name="The Broad Institute Genome Sequencing Center for Infectious Disease"/>
            <person name="Wu L."/>
            <person name="Ma J."/>
        </authorList>
    </citation>
    <scope>NUCLEOTIDE SEQUENCE [LARGE SCALE GENOMIC DNA]</scope>
    <source>
        <strain evidence="3">CGMCC 1.18575</strain>
    </source>
</reference>
<feature type="transmembrane region" description="Helical" evidence="1">
    <location>
        <begin position="81"/>
        <end position="99"/>
    </location>
</feature>